<dbReference type="Proteomes" id="UP000593567">
    <property type="component" value="Unassembled WGS sequence"/>
</dbReference>
<accession>A0A7J7JK53</accession>
<organism evidence="1 2">
    <name type="scientific">Bugula neritina</name>
    <name type="common">Brown bryozoan</name>
    <name type="synonym">Sertularia neritina</name>
    <dbReference type="NCBI Taxonomy" id="10212"/>
    <lineage>
        <taxon>Eukaryota</taxon>
        <taxon>Metazoa</taxon>
        <taxon>Spiralia</taxon>
        <taxon>Lophotrochozoa</taxon>
        <taxon>Bryozoa</taxon>
        <taxon>Gymnolaemata</taxon>
        <taxon>Cheilostomatida</taxon>
        <taxon>Flustrina</taxon>
        <taxon>Buguloidea</taxon>
        <taxon>Bugulidae</taxon>
        <taxon>Bugula</taxon>
    </lineage>
</organism>
<comment type="caution">
    <text evidence="1">The sequence shown here is derived from an EMBL/GenBank/DDBJ whole genome shotgun (WGS) entry which is preliminary data.</text>
</comment>
<proteinExistence type="predicted"/>
<protein>
    <submittedName>
        <fullName evidence="1">Uncharacterized protein</fullName>
    </submittedName>
</protein>
<keyword evidence="2" id="KW-1185">Reference proteome</keyword>
<evidence type="ECO:0000313" key="1">
    <source>
        <dbReference type="EMBL" id="KAF6026183.1"/>
    </source>
</evidence>
<evidence type="ECO:0000313" key="2">
    <source>
        <dbReference type="Proteomes" id="UP000593567"/>
    </source>
</evidence>
<reference evidence="1" key="1">
    <citation type="submission" date="2020-06" db="EMBL/GenBank/DDBJ databases">
        <title>Draft genome of Bugula neritina, a colonial animal packing powerful symbionts and potential medicines.</title>
        <authorList>
            <person name="Rayko M."/>
        </authorList>
    </citation>
    <scope>NUCLEOTIDE SEQUENCE [LARGE SCALE GENOMIC DNA]</scope>
    <source>
        <strain evidence="1">Kwan_BN1</strain>
    </source>
</reference>
<name>A0A7J7JK53_BUGNE</name>
<dbReference type="EMBL" id="VXIV02002329">
    <property type="protein sequence ID" value="KAF6026183.1"/>
    <property type="molecule type" value="Genomic_DNA"/>
</dbReference>
<dbReference type="AlphaFoldDB" id="A0A7J7JK53"/>
<gene>
    <name evidence="1" type="ORF">EB796_015508</name>
</gene>
<sequence>MLFSHQRLMPGRSGACGDSELNSNQGDKVWQIVPSNLNITANSVVIVGDPNQHITNVGASTSQTQFTLVNTTQAKATLADAPHWATLIQDCEKVGHYYGAGCAQSRNWMLY</sequence>